<dbReference type="EMBL" id="FOIE01000001">
    <property type="protein sequence ID" value="SES70018.1"/>
    <property type="molecule type" value="Genomic_DNA"/>
</dbReference>
<gene>
    <name evidence="4" type="ORF">SAMN04488546_0178</name>
</gene>
<dbReference type="SUPFAM" id="SSF55347">
    <property type="entry name" value="Glyceraldehyde-3-phosphate dehydrogenase-like, C-terminal domain"/>
    <property type="match status" value="1"/>
</dbReference>
<evidence type="ECO:0000259" key="3">
    <source>
        <dbReference type="Pfam" id="PF22725"/>
    </source>
</evidence>
<dbReference type="PANTHER" id="PTHR43818">
    <property type="entry name" value="BCDNA.GH03377"/>
    <property type="match status" value="1"/>
</dbReference>
<feature type="domain" description="Gfo/Idh/MocA-like oxidoreductase N-terminal" evidence="2">
    <location>
        <begin position="9"/>
        <end position="136"/>
    </location>
</feature>
<dbReference type="PANTHER" id="PTHR43818:SF11">
    <property type="entry name" value="BCDNA.GH03377"/>
    <property type="match status" value="1"/>
</dbReference>
<evidence type="ECO:0000259" key="2">
    <source>
        <dbReference type="Pfam" id="PF01408"/>
    </source>
</evidence>
<organism evidence="4 5">
    <name type="scientific">Geodermatophilus poikilotrophus</name>
    <dbReference type="NCBI Taxonomy" id="1333667"/>
    <lineage>
        <taxon>Bacteria</taxon>
        <taxon>Bacillati</taxon>
        <taxon>Actinomycetota</taxon>
        <taxon>Actinomycetes</taxon>
        <taxon>Geodermatophilales</taxon>
        <taxon>Geodermatophilaceae</taxon>
        <taxon>Geodermatophilus</taxon>
    </lineage>
</organism>
<dbReference type="Gene3D" id="3.30.360.10">
    <property type="entry name" value="Dihydrodipicolinate Reductase, domain 2"/>
    <property type="match status" value="1"/>
</dbReference>
<reference evidence="5" key="1">
    <citation type="submission" date="2016-10" db="EMBL/GenBank/DDBJ databases">
        <authorList>
            <person name="Varghese N."/>
            <person name="Submissions S."/>
        </authorList>
    </citation>
    <scope>NUCLEOTIDE SEQUENCE [LARGE SCALE GENOMIC DNA]</scope>
    <source>
        <strain evidence="5">DSM 44209</strain>
    </source>
</reference>
<dbReference type="AlphaFoldDB" id="A0A1H9YLV0"/>
<protein>
    <submittedName>
        <fullName evidence="4">Predicted dehydrogenase</fullName>
    </submittedName>
</protein>
<accession>A0A1H9YLV0</accession>
<dbReference type="InterPro" id="IPR050463">
    <property type="entry name" value="Gfo/Idh/MocA_oxidrdct_glycsds"/>
</dbReference>
<dbReference type="InterPro" id="IPR036291">
    <property type="entry name" value="NAD(P)-bd_dom_sf"/>
</dbReference>
<evidence type="ECO:0000313" key="4">
    <source>
        <dbReference type="EMBL" id="SES70018.1"/>
    </source>
</evidence>
<keyword evidence="5" id="KW-1185">Reference proteome</keyword>
<dbReference type="GO" id="GO:0016491">
    <property type="term" value="F:oxidoreductase activity"/>
    <property type="evidence" value="ECO:0007669"/>
    <property type="project" value="UniProtKB-KW"/>
</dbReference>
<dbReference type="RefSeq" id="WP_091437717.1">
    <property type="nucleotide sequence ID" value="NZ_FOIE01000001.1"/>
</dbReference>
<sequence>MGTTAARSIGVGVIGFGWMGRVHAQAHARLRHHFPHLGLVPELVAVADDVPGRAEAAAAQFGFASATADWRELLTDPRVELVSVTAPNWLHREIGVAVAEAGRHLWIEKPVGLTADDARAVAGAVAAAGVQGTVGFNYRHAPAVALARRLVAEDAIGRVTHARFAFLSDYAAAPEGALTWRYERARGGSGVLGDLASHAVDLVRFVLHGEITSVLADTAVFVPERLRPTGATSGHAVAAGGVPGPVENDDHVSALMRLSTGARVVLEASRVAVGEQNAYGFEVHGTAGRLAWDFRRMGELQLSRGPAAQDQPVATVLVGPGAGEYAAFQPGAGIAMGYDDLKVVELRDLLASVVAGRPVGVGLDDAVRAAVTLDALAASSASGSRVEVPVG</sequence>
<dbReference type="Pfam" id="PF01408">
    <property type="entry name" value="GFO_IDH_MocA"/>
    <property type="match status" value="1"/>
</dbReference>
<name>A0A1H9YLV0_9ACTN</name>
<dbReference type="InterPro" id="IPR055170">
    <property type="entry name" value="GFO_IDH_MocA-like_dom"/>
</dbReference>
<evidence type="ECO:0000256" key="1">
    <source>
        <dbReference type="ARBA" id="ARBA00023002"/>
    </source>
</evidence>
<dbReference type="Pfam" id="PF22725">
    <property type="entry name" value="GFO_IDH_MocA_C3"/>
    <property type="match status" value="1"/>
</dbReference>
<dbReference type="GO" id="GO:0000166">
    <property type="term" value="F:nucleotide binding"/>
    <property type="evidence" value="ECO:0007669"/>
    <property type="project" value="InterPro"/>
</dbReference>
<evidence type="ECO:0000313" key="5">
    <source>
        <dbReference type="Proteomes" id="UP000198507"/>
    </source>
</evidence>
<keyword evidence="1" id="KW-0560">Oxidoreductase</keyword>
<dbReference type="Proteomes" id="UP000198507">
    <property type="component" value="Unassembled WGS sequence"/>
</dbReference>
<dbReference type="OrthoDB" id="9792085at2"/>
<proteinExistence type="predicted"/>
<dbReference type="SUPFAM" id="SSF51735">
    <property type="entry name" value="NAD(P)-binding Rossmann-fold domains"/>
    <property type="match status" value="1"/>
</dbReference>
<feature type="domain" description="GFO/IDH/MocA-like oxidoreductase" evidence="3">
    <location>
        <begin position="145"/>
        <end position="290"/>
    </location>
</feature>
<dbReference type="InterPro" id="IPR000683">
    <property type="entry name" value="Gfo/Idh/MocA-like_OxRdtase_N"/>
</dbReference>
<dbReference type="Gene3D" id="3.40.50.720">
    <property type="entry name" value="NAD(P)-binding Rossmann-like Domain"/>
    <property type="match status" value="1"/>
</dbReference>